<evidence type="ECO:0000313" key="1">
    <source>
        <dbReference type="EMBL" id="KAJ8867080.1"/>
    </source>
</evidence>
<protein>
    <submittedName>
        <fullName evidence="1">Uncharacterized protein</fullName>
    </submittedName>
</protein>
<sequence>MVCFDAFLIETDKCTVSKSIQKKVAGNKELRARGKPYTIIKGKQKPAKIPAALYNEQHGTYLMNHINEIPVAWRRHGKYEDPADSKQQCTIVYSVPTKKRTCSGMCKNIYRYFPSYQLKTSDTQ</sequence>
<proteinExistence type="predicted"/>
<organism evidence="1 2">
    <name type="scientific">Dryococelus australis</name>
    <dbReference type="NCBI Taxonomy" id="614101"/>
    <lineage>
        <taxon>Eukaryota</taxon>
        <taxon>Metazoa</taxon>
        <taxon>Ecdysozoa</taxon>
        <taxon>Arthropoda</taxon>
        <taxon>Hexapoda</taxon>
        <taxon>Insecta</taxon>
        <taxon>Pterygota</taxon>
        <taxon>Neoptera</taxon>
        <taxon>Polyneoptera</taxon>
        <taxon>Phasmatodea</taxon>
        <taxon>Verophasmatodea</taxon>
        <taxon>Anareolatae</taxon>
        <taxon>Phasmatidae</taxon>
        <taxon>Eurycanthinae</taxon>
        <taxon>Dryococelus</taxon>
    </lineage>
</organism>
<keyword evidence="2" id="KW-1185">Reference proteome</keyword>
<comment type="caution">
    <text evidence="1">The sequence shown here is derived from an EMBL/GenBank/DDBJ whole genome shotgun (WGS) entry which is preliminary data.</text>
</comment>
<evidence type="ECO:0000313" key="2">
    <source>
        <dbReference type="Proteomes" id="UP001159363"/>
    </source>
</evidence>
<dbReference type="EMBL" id="JARBHB010000016">
    <property type="protein sequence ID" value="KAJ8867080.1"/>
    <property type="molecule type" value="Genomic_DNA"/>
</dbReference>
<gene>
    <name evidence="1" type="ORF">PR048_032942</name>
</gene>
<accession>A0ABQ9G3P2</accession>
<name>A0ABQ9G3P2_9NEOP</name>
<reference evidence="1 2" key="1">
    <citation type="submission" date="2023-02" db="EMBL/GenBank/DDBJ databases">
        <title>LHISI_Scaffold_Assembly.</title>
        <authorList>
            <person name="Stuart O.P."/>
            <person name="Cleave R."/>
            <person name="Magrath M.J.L."/>
            <person name="Mikheyev A.S."/>
        </authorList>
    </citation>
    <scope>NUCLEOTIDE SEQUENCE [LARGE SCALE GENOMIC DNA]</scope>
    <source>
        <strain evidence="1">Daus_M_001</strain>
        <tissue evidence="1">Leg muscle</tissue>
    </source>
</reference>
<dbReference type="Proteomes" id="UP001159363">
    <property type="component" value="Chromosome 15"/>
</dbReference>